<name>A0A1W2AGF2_9FLAO</name>
<dbReference type="InterPro" id="IPR029068">
    <property type="entry name" value="Glyas_Bleomycin-R_OHBP_Dase"/>
</dbReference>
<dbReference type="PANTHER" id="PTHR33993">
    <property type="entry name" value="GLYOXALASE-RELATED"/>
    <property type="match status" value="1"/>
</dbReference>
<dbReference type="PANTHER" id="PTHR33993:SF14">
    <property type="entry name" value="GB|AAF24581.1"/>
    <property type="match status" value="1"/>
</dbReference>
<accession>A0A1W2AGF2</accession>
<evidence type="ECO:0000259" key="1">
    <source>
        <dbReference type="Pfam" id="PF18029"/>
    </source>
</evidence>
<keyword evidence="3" id="KW-1185">Reference proteome</keyword>
<sequence length="130" mass="14407">MEKPKYVQGSINWRDLTTYKADELREFYQSVAGWTSQGLDMKDGENAYQDYVMKDAKGNSVAGICHSRGANTGVPPQWVAYISVENVDESVENALKLGGKLLKEYKSKEGTLFYAMIEDPAGAVFALAKI</sequence>
<evidence type="ECO:0000313" key="2">
    <source>
        <dbReference type="EMBL" id="SMC59660.1"/>
    </source>
</evidence>
<dbReference type="InterPro" id="IPR052164">
    <property type="entry name" value="Anthracycline_SecMetBiosynth"/>
</dbReference>
<dbReference type="Pfam" id="PF18029">
    <property type="entry name" value="Glyoxalase_6"/>
    <property type="match status" value="1"/>
</dbReference>
<reference evidence="2 3" key="1">
    <citation type="submission" date="2017-04" db="EMBL/GenBank/DDBJ databases">
        <authorList>
            <person name="Afonso C.L."/>
            <person name="Miller P.J."/>
            <person name="Scott M.A."/>
            <person name="Spackman E."/>
            <person name="Goraichik I."/>
            <person name="Dimitrov K.M."/>
            <person name="Suarez D.L."/>
            <person name="Swayne D.E."/>
        </authorList>
    </citation>
    <scope>NUCLEOTIDE SEQUENCE [LARGE SCALE GENOMIC DNA]</scope>
    <source>
        <strain evidence="2 3">CGMCC 1.12708</strain>
    </source>
</reference>
<dbReference type="AlphaFoldDB" id="A0A1W2AGF2"/>
<dbReference type="InterPro" id="IPR041581">
    <property type="entry name" value="Glyoxalase_6"/>
</dbReference>
<feature type="domain" description="Glyoxalase-like" evidence="1">
    <location>
        <begin position="19"/>
        <end position="127"/>
    </location>
</feature>
<dbReference type="STRING" id="1434700.SAMN06296427_104135"/>
<gene>
    <name evidence="2" type="ORF">SAMN06296427_104135</name>
</gene>
<dbReference type="Gene3D" id="3.10.180.10">
    <property type="entry name" value="2,3-Dihydroxybiphenyl 1,2-Dioxygenase, domain 1"/>
    <property type="match status" value="1"/>
</dbReference>
<evidence type="ECO:0000313" key="3">
    <source>
        <dbReference type="Proteomes" id="UP000192393"/>
    </source>
</evidence>
<protein>
    <recommendedName>
        <fullName evidence="1">Glyoxalase-like domain-containing protein</fullName>
    </recommendedName>
</protein>
<dbReference type="SUPFAM" id="SSF54593">
    <property type="entry name" value="Glyoxalase/Bleomycin resistance protein/Dihydroxybiphenyl dioxygenase"/>
    <property type="match status" value="1"/>
</dbReference>
<dbReference type="OrthoDB" id="9793039at2"/>
<dbReference type="RefSeq" id="WP_084017055.1">
    <property type="nucleotide sequence ID" value="NZ_FWXS01000004.1"/>
</dbReference>
<dbReference type="EMBL" id="FWXS01000004">
    <property type="protein sequence ID" value="SMC59660.1"/>
    <property type="molecule type" value="Genomic_DNA"/>
</dbReference>
<dbReference type="CDD" id="cd07247">
    <property type="entry name" value="SgaA_N_like"/>
    <property type="match status" value="1"/>
</dbReference>
<organism evidence="2 3">
    <name type="scientific">Moheibacter sediminis</name>
    <dbReference type="NCBI Taxonomy" id="1434700"/>
    <lineage>
        <taxon>Bacteria</taxon>
        <taxon>Pseudomonadati</taxon>
        <taxon>Bacteroidota</taxon>
        <taxon>Flavobacteriia</taxon>
        <taxon>Flavobacteriales</taxon>
        <taxon>Weeksellaceae</taxon>
        <taxon>Moheibacter</taxon>
    </lineage>
</organism>
<dbReference type="Proteomes" id="UP000192393">
    <property type="component" value="Unassembled WGS sequence"/>
</dbReference>
<proteinExistence type="predicted"/>